<gene>
    <name evidence="15" type="ORF">DVH24_014559</name>
</gene>
<protein>
    <recommendedName>
        <fullName evidence="3">RING-type E3 ubiquitin transferase</fullName>
        <ecNumber evidence="3">2.3.2.27</ecNumber>
    </recommendedName>
</protein>
<comment type="caution">
    <text evidence="15">The sequence shown here is derived from an EMBL/GenBank/DDBJ whole genome shotgun (WGS) entry which is preliminary data.</text>
</comment>
<evidence type="ECO:0000256" key="3">
    <source>
        <dbReference type="ARBA" id="ARBA00012483"/>
    </source>
</evidence>
<dbReference type="PANTHER" id="PTHR45977:SF42">
    <property type="entry name" value="RING_U-BOX SUPERFAMILY PROTEIN"/>
    <property type="match status" value="1"/>
</dbReference>
<dbReference type="GO" id="GO:0016567">
    <property type="term" value="P:protein ubiquitination"/>
    <property type="evidence" value="ECO:0007669"/>
    <property type="project" value="TreeGrafter"/>
</dbReference>
<keyword evidence="7 12" id="KW-0863">Zinc-finger</keyword>
<dbReference type="Gene3D" id="3.30.40.10">
    <property type="entry name" value="Zinc/RING finger domain, C3HC4 (zinc finger)"/>
    <property type="match status" value="1"/>
</dbReference>
<evidence type="ECO:0000256" key="7">
    <source>
        <dbReference type="ARBA" id="ARBA00022771"/>
    </source>
</evidence>
<evidence type="ECO:0000256" key="12">
    <source>
        <dbReference type="PROSITE-ProRule" id="PRU00175"/>
    </source>
</evidence>
<evidence type="ECO:0000259" key="14">
    <source>
        <dbReference type="PROSITE" id="PS50089"/>
    </source>
</evidence>
<sequence>MNSVDTHPLIGYSFGDELFQNRRLMRHGPPPLRGAMRILSRVSGRRMRLREPSVRVRENAVEELEERQNFWAYSKPAIILDLLWNLVFVIVGFTVLGLSVEEKPLVPIRVWVVGYILLCVVHVGCVVAQYRRRREEGEAGSGEVGWGSIGSESSGSGGNVGGYGGEHGLADDDTSVTTSLESAISMFSFIWWSIGFYWVLNGGQTLLSSSPRLYWLCVSFLVFDVTFIIVYVAASCLVGIAICCFLPCIIGILCAVTDQDGATEEEIDGLPKFKFRRVGDSEKVNGEVQAFEGFMIECDTNAPTERPISLVDAECCICLSVYENGAELRELPCLHHFHCTCIDKWLYINATCPMCKFNILKPHDRREIGQV</sequence>
<evidence type="ECO:0000313" key="15">
    <source>
        <dbReference type="EMBL" id="RXI07993.1"/>
    </source>
</evidence>
<dbReference type="GO" id="GO:0016020">
    <property type="term" value="C:membrane"/>
    <property type="evidence" value="ECO:0007669"/>
    <property type="project" value="UniProtKB-SubCell"/>
</dbReference>
<comment type="catalytic activity">
    <reaction evidence="1">
        <text>S-ubiquitinyl-[E2 ubiquitin-conjugating enzyme]-L-cysteine + [acceptor protein]-L-lysine = [E2 ubiquitin-conjugating enzyme]-L-cysteine + N(6)-ubiquitinyl-[acceptor protein]-L-lysine.</text>
        <dbReference type="EC" id="2.3.2.27"/>
    </reaction>
</comment>
<dbReference type="SUPFAM" id="SSF57850">
    <property type="entry name" value="RING/U-box"/>
    <property type="match status" value="1"/>
</dbReference>
<organism evidence="15 16">
    <name type="scientific">Malus domestica</name>
    <name type="common">Apple</name>
    <name type="synonym">Pyrus malus</name>
    <dbReference type="NCBI Taxonomy" id="3750"/>
    <lineage>
        <taxon>Eukaryota</taxon>
        <taxon>Viridiplantae</taxon>
        <taxon>Streptophyta</taxon>
        <taxon>Embryophyta</taxon>
        <taxon>Tracheophyta</taxon>
        <taxon>Spermatophyta</taxon>
        <taxon>Magnoliopsida</taxon>
        <taxon>eudicotyledons</taxon>
        <taxon>Gunneridae</taxon>
        <taxon>Pentapetalae</taxon>
        <taxon>rosids</taxon>
        <taxon>fabids</taxon>
        <taxon>Rosales</taxon>
        <taxon>Rosaceae</taxon>
        <taxon>Amygdaloideae</taxon>
        <taxon>Maleae</taxon>
        <taxon>Malus</taxon>
    </lineage>
</organism>
<accession>A0A498KSI0</accession>
<feature type="transmembrane region" description="Helical" evidence="13">
    <location>
        <begin position="110"/>
        <end position="130"/>
    </location>
</feature>
<comment type="subcellular location">
    <subcellularLocation>
        <location evidence="2">Membrane</location>
        <topology evidence="2">Multi-pass membrane protein</topology>
    </subcellularLocation>
</comment>
<dbReference type="GO" id="GO:0008270">
    <property type="term" value="F:zinc ion binding"/>
    <property type="evidence" value="ECO:0007669"/>
    <property type="project" value="UniProtKB-KW"/>
</dbReference>
<reference evidence="15 16" key="1">
    <citation type="submission" date="2018-10" db="EMBL/GenBank/DDBJ databases">
        <title>A high-quality apple genome assembly.</title>
        <authorList>
            <person name="Hu J."/>
        </authorList>
    </citation>
    <scope>NUCLEOTIDE SEQUENCE [LARGE SCALE GENOMIC DNA]</scope>
    <source>
        <strain evidence="16">cv. HFTH1</strain>
        <tissue evidence="15">Young leaf</tissue>
    </source>
</reference>
<keyword evidence="11 13" id="KW-0472">Membrane</keyword>
<dbReference type="InterPro" id="IPR001841">
    <property type="entry name" value="Znf_RING"/>
</dbReference>
<dbReference type="Proteomes" id="UP000290289">
    <property type="component" value="Chromosome 1"/>
</dbReference>
<evidence type="ECO:0000256" key="1">
    <source>
        <dbReference type="ARBA" id="ARBA00000900"/>
    </source>
</evidence>
<dbReference type="InterPro" id="IPR013083">
    <property type="entry name" value="Znf_RING/FYVE/PHD"/>
</dbReference>
<dbReference type="PANTHER" id="PTHR45977">
    <property type="entry name" value="TARGET OF ERK KINASE MPK-1"/>
    <property type="match status" value="1"/>
</dbReference>
<proteinExistence type="predicted"/>
<evidence type="ECO:0000256" key="2">
    <source>
        <dbReference type="ARBA" id="ARBA00004141"/>
    </source>
</evidence>
<evidence type="ECO:0000256" key="6">
    <source>
        <dbReference type="ARBA" id="ARBA00022723"/>
    </source>
</evidence>
<evidence type="ECO:0000313" key="16">
    <source>
        <dbReference type="Proteomes" id="UP000290289"/>
    </source>
</evidence>
<feature type="transmembrane region" description="Helical" evidence="13">
    <location>
        <begin position="182"/>
        <end position="200"/>
    </location>
</feature>
<dbReference type="SMART" id="SM00184">
    <property type="entry name" value="RING"/>
    <property type="match status" value="1"/>
</dbReference>
<evidence type="ECO:0000256" key="4">
    <source>
        <dbReference type="ARBA" id="ARBA00022679"/>
    </source>
</evidence>
<dbReference type="GO" id="GO:0006511">
    <property type="term" value="P:ubiquitin-dependent protein catabolic process"/>
    <property type="evidence" value="ECO:0007669"/>
    <property type="project" value="TreeGrafter"/>
</dbReference>
<feature type="transmembrane region" description="Helical" evidence="13">
    <location>
        <begin position="77"/>
        <end position="98"/>
    </location>
</feature>
<keyword evidence="4" id="KW-0808">Transferase</keyword>
<keyword evidence="9" id="KW-0862">Zinc</keyword>
<dbReference type="GO" id="GO:0061630">
    <property type="term" value="F:ubiquitin protein ligase activity"/>
    <property type="evidence" value="ECO:0007669"/>
    <property type="project" value="UniProtKB-EC"/>
</dbReference>
<keyword evidence="6" id="KW-0479">Metal-binding</keyword>
<feature type="transmembrane region" description="Helical" evidence="13">
    <location>
        <begin position="237"/>
        <end position="256"/>
    </location>
</feature>
<dbReference type="GO" id="GO:0000325">
    <property type="term" value="C:plant-type vacuole"/>
    <property type="evidence" value="ECO:0007669"/>
    <property type="project" value="TreeGrafter"/>
</dbReference>
<dbReference type="EMBL" id="RDQH01000327">
    <property type="protein sequence ID" value="RXI07993.1"/>
    <property type="molecule type" value="Genomic_DNA"/>
</dbReference>
<name>A0A498KSI0_MALDO</name>
<evidence type="ECO:0000256" key="9">
    <source>
        <dbReference type="ARBA" id="ARBA00022833"/>
    </source>
</evidence>
<evidence type="ECO:0000256" key="8">
    <source>
        <dbReference type="ARBA" id="ARBA00022786"/>
    </source>
</evidence>
<feature type="domain" description="RING-type" evidence="14">
    <location>
        <begin position="315"/>
        <end position="356"/>
    </location>
</feature>
<dbReference type="Pfam" id="PF13639">
    <property type="entry name" value="zf-RING_2"/>
    <property type="match status" value="1"/>
</dbReference>
<evidence type="ECO:0000256" key="5">
    <source>
        <dbReference type="ARBA" id="ARBA00022692"/>
    </source>
</evidence>
<keyword evidence="16" id="KW-1185">Reference proteome</keyword>
<evidence type="ECO:0000256" key="10">
    <source>
        <dbReference type="ARBA" id="ARBA00022989"/>
    </source>
</evidence>
<keyword evidence="10 13" id="KW-1133">Transmembrane helix</keyword>
<dbReference type="AlphaFoldDB" id="A0A498KSI0"/>
<evidence type="ECO:0000256" key="11">
    <source>
        <dbReference type="ARBA" id="ARBA00023136"/>
    </source>
</evidence>
<dbReference type="EC" id="2.3.2.27" evidence="3"/>
<keyword evidence="8" id="KW-0833">Ubl conjugation pathway</keyword>
<dbReference type="PROSITE" id="PS50089">
    <property type="entry name" value="ZF_RING_2"/>
    <property type="match status" value="1"/>
</dbReference>
<keyword evidence="5 13" id="KW-0812">Transmembrane</keyword>
<evidence type="ECO:0000256" key="13">
    <source>
        <dbReference type="SAM" id="Phobius"/>
    </source>
</evidence>